<feature type="domain" description="Dockerin" evidence="4">
    <location>
        <begin position="2074"/>
        <end position="2138"/>
    </location>
</feature>
<dbReference type="InterPro" id="IPR006626">
    <property type="entry name" value="PbH1"/>
</dbReference>
<dbReference type="PATRIC" id="fig|1678841.3.peg.600"/>
<dbReference type="Proteomes" id="UP000053091">
    <property type="component" value="Unassembled WGS sequence"/>
</dbReference>
<dbReference type="InterPro" id="IPR016134">
    <property type="entry name" value="Dockerin_dom"/>
</dbReference>
<keyword evidence="2" id="KW-0732">Signal</keyword>
<sequence>MKTLTRLSMVMALMLITFFCPGQTAEQAPEKPVPPTFGSLDYWQEKIQDRDINFFELKNEFHDYWKDKIPVKGSGYKQISRWLTHKEAYANPDGTLRLPEDDLQQALEIMQQTNSMTISGDWSYAGPFQPINYVNETTTTTAAMGRVTTIGFNPHDNNTIYVGAPLGGLWRSTNYGDSWENMNTDIITSLGVSAVAVHPTDPNTIFIGTGDRDSENTLGKGIYKSTDGGLTWEAKPLTTRHDKIVHKIYFNPTNPNIMTVASNYGIFYSVDGGETWQKRLIAYIIDMEQKPGEPLTLYAVSKTTFYKSTDFGYNWTAQLTQTTHRMAIGVTAANPERVLLFTTKDSKFHRVYRSSNSGETFETIYSTGITPGDKQGGYNLDVIIDPNNQDIVYAGMINFYKSTDGGVTFVNQEPVYADDQHIFEFHPVTHRLYIGNDSGIWYTDNGTDYYYSSNGLNITSSYRIDVSAQNPNRIISGNQDAATFITLNSTTHKVCGGDGMTCRFDHTDENYIYTSSQEGNVRRATNGGVIDSLYRTIASNGVNGITQKGNWQTAYAISYFNPNMMFYGAHDVYWSNNIKTANPDIVTFFQISDNIAGTDMGTTIEYMKQSRAQESLLYIAYNNGRMFRTSNALDYSPVWVELEQPNDMGGVRFETHPTNPNIVYIVKGINIYRSINRGNSWQDITGNLTELGKLSIAYMNGSPEGLYVGTTAGVYYKDTTMTDWVPFKTGLPLTQVKDMVINYSTTPAQLFAGTFGRGIWKTTVLPSYVPDIYCGTENTTTINGTYVNSYNQYHTSQSMVTINQFSYGYYLSENNVISNNDNLLLQTEVSNIAPGMNHLAQLATDVAAALPELAPGTYYLGLLIDNLEEVDETNEMNNEWVASTQVVIPANPAAPVNVQASDGDYPDKVTITWENNTGEPLYFAVFRAESLFDLAPDQISPAWTTSLAYDDYSAVPGQTYYYRVKASRYPSGIRPSAQSSYNIGHTALVTPANVEASDGSYSDRVVITWTPVVGATHYRIYRSLTPVATEQNVITGPTWVVLDSSYTDYGPAYGNTYYYWVRAAMSQFGSYATGFSAANSGYLGFVTAPTATASDGTYTDRVEITWNTVPGANYYRVYRGTYSHPLLSDPVSDWQTATSFSDLTAGTAIKYYYWIKASQDAAGTITTGYGPKDEGYRNFIPPPVTATDGTSTSYTNVSWTAVTGASYYRVYRRNSTIDPYAPVSGWITRTSRTDNTGIPGALYQYSIRVASDTNYIVSNYATYDAGYRRIAAPVVSTTIGAQADRVTITWQPADGATYYRVQRATVEDPVYSTLANYSNTLNNYYTDLTAVPNQRYYYRVTGAVNSSGLRAGNNGLVIGMAGACSNLEEEDSTMRTINLHGTTIDIGMRLANWGYYNLADSVSITVYLESSPPDGTPEVTLGTTKIPPLEVDEFFDVTFSADAGNIPGFDFTYGTWHIALGLNCDNGNGNCDNTTANDYVLWYDPLVNHTDALHGIYTIGSAECDFVSPAAALDALLTRGMSDPVTFRLMPEEFIGQLHFTQINGLGPDKGIVFTRHPDYADTATIVAVPTKTSNFTIRLENCTNLTFDGLHLKSLGSSDFENTYGRVIHLGNGCSQLSFINNYFEGFTDDAHYGLENAVIYASYFSGSDLLFENNRIRNGMTGINIQGANLNTGPVNNLLIRNNEITGYRYIGIDLRFIDHLEITGNFLSNNPLSTQWANGIAFADIINGADISNNRIQLTGNAEVKYGIQLFDCNMEASQPMLISNNFITLESGSFINFGAYLGVTTHLLFVHNSINIYGPPENISSLLGFQGADTPQEYTNTILNNNLVNQSGGICVTYNNFLENPGFITEMNYNNLVTDGPVMFSVDQAPYPDMASWRSLTGHDMNSVSSDPGFVSNTDLHCTSLAFDNLGTPVPAVVLDIDGDPRSPATPDIGADEFSNDPAEKTLTLELFLEGLYNGSNTMRQAFDENGPHFGPGIADQIVIELHDASGYGNIVYTSPPVNLGTNGQVVVTVPGAFSGSYYITIRHRNSLATTTAAPVSFSASNVALNLDHPSKAFGGNLLMMIDGKYVIYGGDVNQDGSVDTADMTPVDNDASAFVTGYLATDVNGDGTIDTGDMTIIDNNAAAFVSSVTP</sequence>
<evidence type="ECO:0000256" key="2">
    <source>
        <dbReference type="SAM" id="SignalP"/>
    </source>
</evidence>
<dbReference type="InterPro" id="IPR003961">
    <property type="entry name" value="FN3_dom"/>
</dbReference>
<evidence type="ECO:0000313" key="6">
    <source>
        <dbReference type="Proteomes" id="UP000053091"/>
    </source>
</evidence>
<dbReference type="Gene3D" id="1.10.1330.10">
    <property type="entry name" value="Dockerin domain"/>
    <property type="match status" value="1"/>
</dbReference>
<proteinExistence type="predicted"/>
<feature type="chain" id="PRO_5006633072" description="Probable pectate lyase C" evidence="2">
    <location>
        <begin position="23"/>
        <end position="2138"/>
    </location>
</feature>
<gene>
    <name evidence="5" type="ORF">TBC1_11526</name>
</gene>
<dbReference type="SUPFAM" id="SSF110296">
    <property type="entry name" value="Oligoxyloglucan reducing end-specific cellobiohydrolase"/>
    <property type="match status" value="3"/>
</dbReference>
<dbReference type="InterPro" id="IPR052025">
    <property type="entry name" value="Xyloglucanase_GH74"/>
</dbReference>
<dbReference type="InterPro" id="IPR015943">
    <property type="entry name" value="WD40/YVTN_repeat-like_dom_sf"/>
</dbReference>
<dbReference type="PANTHER" id="PTHR43739:SF5">
    <property type="entry name" value="EXO-ALPHA-SIALIDASE"/>
    <property type="match status" value="1"/>
</dbReference>
<dbReference type="SUPFAM" id="SSF51126">
    <property type="entry name" value="Pectin lyase-like"/>
    <property type="match status" value="1"/>
</dbReference>
<organism evidence="5">
    <name type="scientific">Lentimicrobium saccharophilum</name>
    <dbReference type="NCBI Taxonomy" id="1678841"/>
    <lineage>
        <taxon>Bacteria</taxon>
        <taxon>Pseudomonadati</taxon>
        <taxon>Bacteroidota</taxon>
        <taxon>Bacteroidia</taxon>
        <taxon>Bacteroidales</taxon>
        <taxon>Lentimicrobiaceae</taxon>
        <taxon>Lentimicrobium</taxon>
    </lineage>
</organism>
<dbReference type="InterPro" id="IPR013783">
    <property type="entry name" value="Ig-like_fold"/>
</dbReference>
<dbReference type="Gene3D" id="2.130.10.10">
    <property type="entry name" value="YVTN repeat-like/Quinoprotein amine dehydrogenase"/>
    <property type="match status" value="3"/>
</dbReference>
<dbReference type="PANTHER" id="PTHR43739">
    <property type="entry name" value="XYLOGLUCANASE (EUROFUNG)"/>
    <property type="match status" value="1"/>
</dbReference>
<keyword evidence="6" id="KW-1185">Reference proteome</keyword>
<dbReference type="InterPro" id="IPR036439">
    <property type="entry name" value="Dockerin_dom_sf"/>
</dbReference>
<name>A0A0S7BQB9_9BACT</name>
<dbReference type="OrthoDB" id="9757809at2"/>
<dbReference type="EMBL" id="DF968182">
    <property type="protein sequence ID" value="GAP42397.1"/>
    <property type="molecule type" value="Genomic_DNA"/>
</dbReference>
<evidence type="ECO:0000259" key="3">
    <source>
        <dbReference type="PROSITE" id="PS50853"/>
    </source>
</evidence>
<dbReference type="GO" id="GO:0010411">
    <property type="term" value="P:xyloglucan metabolic process"/>
    <property type="evidence" value="ECO:0007669"/>
    <property type="project" value="TreeGrafter"/>
</dbReference>
<dbReference type="GO" id="GO:0000272">
    <property type="term" value="P:polysaccharide catabolic process"/>
    <property type="evidence" value="ECO:0007669"/>
    <property type="project" value="InterPro"/>
</dbReference>
<dbReference type="SMART" id="SM00060">
    <property type="entry name" value="FN3"/>
    <property type="match status" value="5"/>
</dbReference>
<accession>A0A0S7BQB9</accession>
<dbReference type="CDD" id="cd15482">
    <property type="entry name" value="Sialidase_non-viral"/>
    <property type="match status" value="1"/>
</dbReference>
<feature type="signal peptide" evidence="2">
    <location>
        <begin position="1"/>
        <end position="22"/>
    </location>
</feature>
<dbReference type="SUPFAM" id="SSF63446">
    <property type="entry name" value="Type I dockerin domain"/>
    <property type="match status" value="1"/>
</dbReference>
<dbReference type="Gene3D" id="2.60.40.10">
    <property type="entry name" value="Immunoglobulins"/>
    <property type="match status" value="6"/>
</dbReference>
<dbReference type="InterPro" id="IPR012334">
    <property type="entry name" value="Pectin_lyas_fold"/>
</dbReference>
<dbReference type="InterPro" id="IPR011050">
    <property type="entry name" value="Pectin_lyase_fold/virulence"/>
</dbReference>
<evidence type="ECO:0000259" key="4">
    <source>
        <dbReference type="PROSITE" id="PS51766"/>
    </source>
</evidence>
<feature type="domain" description="Fibronectin type-III" evidence="3">
    <location>
        <begin position="990"/>
        <end position="1090"/>
    </location>
</feature>
<dbReference type="STRING" id="1678841.TBC1_11526"/>
<dbReference type="SUPFAM" id="SSF49265">
    <property type="entry name" value="Fibronectin type III"/>
    <property type="match status" value="2"/>
</dbReference>
<dbReference type="InterPro" id="IPR036116">
    <property type="entry name" value="FN3_sf"/>
</dbReference>
<dbReference type="PROSITE" id="PS50853">
    <property type="entry name" value="FN3"/>
    <property type="match status" value="1"/>
</dbReference>
<dbReference type="InterPro" id="IPR018247">
    <property type="entry name" value="EF_Hand_1_Ca_BS"/>
</dbReference>
<dbReference type="Gene3D" id="2.160.20.10">
    <property type="entry name" value="Single-stranded right-handed beta-helix, Pectin lyase-like"/>
    <property type="match status" value="1"/>
</dbReference>
<dbReference type="PROSITE" id="PS00018">
    <property type="entry name" value="EF_HAND_1"/>
    <property type="match status" value="1"/>
</dbReference>
<protein>
    <recommendedName>
        <fullName evidence="1">Probable pectate lyase C</fullName>
    </recommendedName>
</protein>
<dbReference type="PROSITE" id="PS51766">
    <property type="entry name" value="DOCKERIN"/>
    <property type="match status" value="1"/>
</dbReference>
<dbReference type="SMART" id="SM00710">
    <property type="entry name" value="PbH1"/>
    <property type="match status" value="4"/>
</dbReference>
<reference evidence="5" key="1">
    <citation type="journal article" date="2015" name="Genome Announc.">
        <title>Draft Genome Sequence of Bacteroidales Strain TBC1, a Novel Isolate from a Methanogenic Wastewater Treatment System.</title>
        <authorList>
            <person name="Tourlousse D.M."/>
            <person name="Matsuura N."/>
            <person name="Sun L."/>
            <person name="Toyonaga M."/>
            <person name="Kuroda K."/>
            <person name="Ohashi A."/>
            <person name="Cruz R."/>
            <person name="Yamaguchi T."/>
            <person name="Sekiguchi Y."/>
        </authorList>
    </citation>
    <scope>NUCLEOTIDE SEQUENCE [LARGE SCALE GENOMIC DNA]</scope>
    <source>
        <strain evidence="5">TBC1</strain>
    </source>
</reference>
<evidence type="ECO:0000256" key="1">
    <source>
        <dbReference type="ARBA" id="ARBA00016512"/>
    </source>
</evidence>
<evidence type="ECO:0000313" key="5">
    <source>
        <dbReference type="EMBL" id="GAP42397.1"/>
    </source>
</evidence>
<dbReference type="RefSeq" id="WP_137305386.1">
    <property type="nucleotide sequence ID" value="NZ_DF968182.1"/>
</dbReference>